<feature type="transmembrane region" description="Helical" evidence="1">
    <location>
        <begin position="175"/>
        <end position="196"/>
    </location>
</feature>
<keyword evidence="1" id="KW-0812">Transmembrane</keyword>
<proteinExistence type="predicted"/>
<gene>
    <name evidence="2" type="ORF">GCM10008938_31170</name>
</gene>
<reference evidence="3" key="1">
    <citation type="journal article" date="2019" name="Int. J. Syst. Evol. Microbiol.">
        <title>The Global Catalogue of Microorganisms (GCM) 10K type strain sequencing project: providing services to taxonomists for standard genome sequencing and annotation.</title>
        <authorList>
            <consortium name="The Broad Institute Genomics Platform"/>
            <consortium name="The Broad Institute Genome Sequencing Center for Infectious Disease"/>
            <person name="Wu L."/>
            <person name="Ma J."/>
        </authorList>
    </citation>
    <scope>NUCLEOTIDE SEQUENCE [LARGE SCALE GENOMIC DNA]</scope>
    <source>
        <strain evidence="3">JCM 14370</strain>
    </source>
</reference>
<evidence type="ECO:0000313" key="2">
    <source>
        <dbReference type="EMBL" id="GGJ42767.1"/>
    </source>
</evidence>
<accession>A0ABQ2D4E1</accession>
<name>A0ABQ2D4E1_9DEIO</name>
<organism evidence="2 3">
    <name type="scientific">Deinococcus roseus</name>
    <dbReference type="NCBI Taxonomy" id="392414"/>
    <lineage>
        <taxon>Bacteria</taxon>
        <taxon>Thermotogati</taxon>
        <taxon>Deinococcota</taxon>
        <taxon>Deinococci</taxon>
        <taxon>Deinococcales</taxon>
        <taxon>Deinococcaceae</taxon>
        <taxon>Deinococcus</taxon>
    </lineage>
</organism>
<dbReference type="Proteomes" id="UP000632222">
    <property type="component" value="Unassembled WGS sequence"/>
</dbReference>
<keyword evidence="1" id="KW-0472">Membrane</keyword>
<protein>
    <submittedName>
        <fullName evidence="2">DUF4386 domain-containing protein</fullName>
    </submittedName>
</protein>
<feature type="transmembrane region" description="Helical" evidence="1">
    <location>
        <begin position="21"/>
        <end position="41"/>
    </location>
</feature>
<feature type="transmembrane region" description="Helical" evidence="1">
    <location>
        <begin position="202"/>
        <end position="224"/>
    </location>
</feature>
<evidence type="ECO:0000313" key="3">
    <source>
        <dbReference type="Proteomes" id="UP000632222"/>
    </source>
</evidence>
<comment type="caution">
    <text evidence="2">The sequence shown here is derived from an EMBL/GenBank/DDBJ whole genome shotgun (WGS) entry which is preliminary data.</text>
</comment>
<sequence>MNQPTPLPMSSTTARIAGSSLLLMALLAFFAEFFVRSRLIVAENATLTLQNLLASPQLFRGSIAADLLIVVLDIVVAVCLYLLLKPTHAGLSLLAAAFRLVYAAMYGVVALNHVMVLLVLNGNFAPEQAQSLMLLFLQGYKYGWVLALVFFGMHLLLVGHLVYRSRSMPRLLGGLLFLAGLAYLIDGFAHLLLPSYEQYKTFFLMLVALPGMVSELSLALWLIFKGMRPARPLVTQTA</sequence>
<dbReference type="RefSeq" id="WP_189003952.1">
    <property type="nucleotide sequence ID" value="NZ_BMOD01000012.1"/>
</dbReference>
<evidence type="ECO:0000256" key="1">
    <source>
        <dbReference type="SAM" id="Phobius"/>
    </source>
</evidence>
<feature type="transmembrane region" description="Helical" evidence="1">
    <location>
        <begin position="142"/>
        <end position="163"/>
    </location>
</feature>
<feature type="transmembrane region" description="Helical" evidence="1">
    <location>
        <begin position="96"/>
        <end position="122"/>
    </location>
</feature>
<feature type="transmembrane region" description="Helical" evidence="1">
    <location>
        <begin position="61"/>
        <end position="84"/>
    </location>
</feature>
<keyword evidence="1" id="KW-1133">Transmembrane helix</keyword>
<dbReference type="EMBL" id="BMOD01000012">
    <property type="protein sequence ID" value="GGJ42767.1"/>
    <property type="molecule type" value="Genomic_DNA"/>
</dbReference>
<dbReference type="InterPro" id="IPR025495">
    <property type="entry name" value="DUF4386"/>
</dbReference>
<dbReference type="Pfam" id="PF14329">
    <property type="entry name" value="DUF4386"/>
    <property type="match status" value="1"/>
</dbReference>
<keyword evidence="3" id="KW-1185">Reference proteome</keyword>